<feature type="transmembrane region" description="Helical" evidence="1">
    <location>
        <begin position="67"/>
        <end position="85"/>
    </location>
</feature>
<dbReference type="Proteomes" id="UP000680067">
    <property type="component" value="Unassembled WGS sequence"/>
</dbReference>
<gene>
    <name evidence="2" type="ORF">KDM89_04005</name>
</gene>
<protein>
    <recommendedName>
        <fullName evidence="4">DUF983 domain-containing protein</fullName>
    </recommendedName>
</protein>
<organism evidence="2 3">
    <name type="scientific">Undibacterium luofuense</name>
    <dbReference type="NCBI Taxonomy" id="2828733"/>
    <lineage>
        <taxon>Bacteria</taxon>
        <taxon>Pseudomonadati</taxon>
        <taxon>Pseudomonadota</taxon>
        <taxon>Betaproteobacteria</taxon>
        <taxon>Burkholderiales</taxon>
        <taxon>Oxalobacteraceae</taxon>
        <taxon>Undibacterium</taxon>
    </lineage>
</organism>
<dbReference type="EMBL" id="JAGSPN010000002">
    <property type="protein sequence ID" value="MBR7781298.1"/>
    <property type="molecule type" value="Genomic_DNA"/>
</dbReference>
<keyword evidence="1" id="KW-1133">Transmembrane helix</keyword>
<keyword evidence="3" id="KW-1185">Reference proteome</keyword>
<name>A0A941I6X6_9BURK</name>
<sequence>MLKPASGWQPPHLSLPKCPWCQGEIRPGRLWLVRLVLVTGILLGFSFVMLLLIAWPELSNFLPELNRGTLIVLFSAAVVLPFLLAKSLVRYEKVLPFEHQHEHQQPAEDADR</sequence>
<comment type="caution">
    <text evidence="2">The sequence shown here is derived from an EMBL/GenBank/DDBJ whole genome shotgun (WGS) entry which is preliminary data.</text>
</comment>
<keyword evidence="1" id="KW-0812">Transmembrane</keyword>
<evidence type="ECO:0008006" key="4">
    <source>
        <dbReference type="Google" id="ProtNLM"/>
    </source>
</evidence>
<evidence type="ECO:0000313" key="3">
    <source>
        <dbReference type="Proteomes" id="UP000680067"/>
    </source>
</evidence>
<dbReference type="RefSeq" id="WP_212686666.1">
    <property type="nucleotide sequence ID" value="NZ_JAGSPN010000002.1"/>
</dbReference>
<keyword evidence="1" id="KW-0472">Membrane</keyword>
<accession>A0A941I6X6</accession>
<reference evidence="2" key="1">
    <citation type="submission" date="2021-04" db="EMBL/GenBank/DDBJ databases">
        <title>novel species isolated from subtropical streams in China.</title>
        <authorList>
            <person name="Lu H."/>
        </authorList>
    </citation>
    <scope>NUCLEOTIDE SEQUENCE</scope>
    <source>
        <strain evidence="2">LFS511W</strain>
    </source>
</reference>
<proteinExistence type="predicted"/>
<feature type="transmembrane region" description="Helical" evidence="1">
    <location>
        <begin position="32"/>
        <end position="55"/>
    </location>
</feature>
<evidence type="ECO:0000313" key="2">
    <source>
        <dbReference type="EMBL" id="MBR7781298.1"/>
    </source>
</evidence>
<evidence type="ECO:0000256" key="1">
    <source>
        <dbReference type="SAM" id="Phobius"/>
    </source>
</evidence>
<dbReference type="AlphaFoldDB" id="A0A941I6X6"/>